<dbReference type="InterPro" id="IPR014116">
    <property type="entry name" value="Cyt_c_oxidase_cbb3_FixG"/>
</dbReference>
<keyword evidence="5" id="KW-0408">Iron</keyword>
<dbReference type="PANTHER" id="PTHR30176">
    <property type="entry name" value="FERREDOXIN-TYPE PROTEIN NAPH"/>
    <property type="match status" value="1"/>
</dbReference>
<evidence type="ECO:0000256" key="2">
    <source>
        <dbReference type="ARBA" id="ARBA00022485"/>
    </source>
</evidence>
<dbReference type="PROSITE" id="PS00198">
    <property type="entry name" value="4FE4S_FER_1"/>
    <property type="match status" value="1"/>
</dbReference>
<dbReference type="GO" id="GO:0051539">
    <property type="term" value="F:4 iron, 4 sulfur cluster binding"/>
    <property type="evidence" value="ECO:0007669"/>
    <property type="project" value="UniProtKB-KW"/>
</dbReference>
<name>A0A3B0Y9W5_9ZZZZ</name>
<dbReference type="Pfam" id="PF13746">
    <property type="entry name" value="Fer4_18"/>
    <property type="match status" value="1"/>
</dbReference>
<dbReference type="NCBIfam" id="TIGR02745">
    <property type="entry name" value="ccoG_rdxA_fixG"/>
    <property type="match status" value="1"/>
</dbReference>
<evidence type="ECO:0000259" key="8">
    <source>
        <dbReference type="PROSITE" id="PS51379"/>
    </source>
</evidence>
<keyword evidence="3" id="KW-0479">Metal-binding</keyword>
<protein>
    <submittedName>
        <fullName evidence="9">Type cbb3 cytochrome oxidase biogenesis protein CcoG, involved in Cu oxidation</fullName>
    </submittedName>
</protein>
<feature type="transmembrane region" description="Helical" evidence="7">
    <location>
        <begin position="72"/>
        <end position="101"/>
    </location>
</feature>
<dbReference type="InterPro" id="IPR013783">
    <property type="entry name" value="Ig-like_fold"/>
</dbReference>
<feature type="domain" description="4Fe-4S ferredoxin-type" evidence="8">
    <location>
        <begin position="256"/>
        <end position="284"/>
    </location>
</feature>
<organism evidence="9">
    <name type="scientific">hydrothermal vent metagenome</name>
    <dbReference type="NCBI Taxonomy" id="652676"/>
    <lineage>
        <taxon>unclassified sequences</taxon>
        <taxon>metagenomes</taxon>
        <taxon>ecological metagenomes</taxon>
    </lineage>
</organism>
<feature type="transmembrane region" description="Helical" evidence="7">
    <location>
        <begin position="158"/>
        <end position="175"/>
    </location>
</feature>
<proteinExistence type="predicted"/>
<evidence type="ECO:0000256" key="3">
    <source>
        <dbReference type="ARBA" id="ARBA00022723"/>
    </source>
</evidence>
<sequence length="470" mass="54149">MTKKDFDSATENQSPTSMYASREKIYPRQVHGLFAFWRSIGVFTLLGLYYLIPWLLWDGHQVILFDLPDRKFYIFGLILWPQDFFLLALILIIAGVSLFFFTAVAGRLWCGFSCPQTVWTEVFLWIERKIEGNRQQQIKLDQQELNTHKIFLKFSKHAVWIIFSLFTGFTFVGYFTPIRELGDAISLQTLGGWETFWILFYSLATYGNAGWLREQVCIYMCPYARFQSAMFDADTLIISYDSVRGDPRGSRNKASDKTTLGLGDCIDCTLCVQVCPTGIDIRDGLQYECITCAACVDVCDSVMDKLDYDQGLIRFTTENQLQGKTNKQNKVRARTLIYSLVLGLLSFVLVYSVATRVPVLLDVVRDRGAIYRETWDGYIENIYTVRILNMDAKTHQYQLTISGMDKLELRMKNKIVTVPAGKVIEVPIWIRGDPNYLTRARYEINFRVKSVDQPSLVATEESRFFAPRPE</sequence>
<dbReference type="Gene3D" id="2.60.40.10">
    <property type="entry name" value="Immunoglobulins"/>
    <property type="match status" value="1"/>
</dbReference>
<dbReference type="GO" id="GO:0046872">
    <property type="term" value="F:metal ion binding"/>
    <property type="evidence" value="ECO:0007669"/>
    <property type="project" value="UniProtKB-KW"/>
</dbReference>
<dbReference type="GO" id="GO:0005886">
    <property type="term" value="C:plasma membrane"/>
    <property type="evidence" value="ECO:0007669"/>
    <property type="project" value="TreeGrafter"/>
</dbReference>
<dbReference type="FunFam" id="1.10.1060.10:FF:000015">
    <property type="entry name" value="Cytochrome c oxidase accessory protein CcoG"/>
    <property type="match status" value="1"/>
</dbReference>
<keyword evidence="7" id="KW-0472">Membrane</keyword>
<keyword evidence="4" id="KW-0249">Electron transport</keyword>
<dbReference type="InterPro" id="IPR032879">
    <property type="entry name" value="FixG_C"/>
</dbReference>
<dbReference type="EMBL" id="UOFL01000034">
    <property type="protein sequence ID" value="VAW72102.1"/>
    <property type="molecule type" value="Genomic_DNA"/>
</dbReference>
<gene>
    <name evidence="9" type="ORF">MNBD_GAMMA12-3057</name>
</gene>
<evidence type="ECO:0000256" key="7">
    <source>
        <dbReference type="SAM" id="Phobius"/>
    </source>
</evidence>
<feature type="transmembrane region" description="Helical" evidence="7">
    <location>
        <begin position="32"/>
        <end position="52"/>
    </location>
</feature>
<dbReference type="InterPro" id="IPR017900">
    <property type="entry name" value="4Fe4S_Fe_S_CS"/>
</dbReference>
<dbReference type="Pfam" id="PF11614">
    <property type="entry name" value="FixG_C"/>
    <property type="match status" value="1"/>
</dbReference>
<keyword evidence="7" id="KW-0812">Transmembrane</keyword>
<evidence type="ECO:0000256" key="6">
    <source>
        <dbReference type="ARBA" id="ARBA00023014"/>
    </source>
</evidence>
<evidence type="ECO:0000313" key="9">
    <source>
        <dbReference type="EMBL" id="VAW72102.1"/>
    </source>
</evidence>
<dbReference type="PROSITE" id="PS51379">
    <property type="entry name" value="4FE4S_FER_2"/>
    <property type="match status" value="1"/>
</dbReference>
<evidence type="ECO:0000256" key="4">
    <source>
        <dbReference type="ARBA" id="ARBA00022982"/>
    </source>
</evidence>
<dbReference type="InterPro" id="IPR051684">
    <property type="entry name" value="Electron_Trans/Redox"/>
</dbReference>
<evidence type="ECO:0000256" key="5">
    <source>
        <dbReference type="ARBA" id="ARBA00023004"/>
    </source>
</evidence>
<keyword evidence="6" id="KW-0411">Iron-sulfur</keyword>
<dbReference type="SUPFAM" id="SSF54862">
    <property type="entry name" value="4Fe-4S ferredoxins"/>
    <property type="match status" value="1"/>
</dbReference>
<feature type="transmembrane region" description="Helical" evidence="7">
    <location>
        <begin position="336"/>
        <end position="354"/>
    </location>
</feature>
<dbReference type="AlphaFoldDB" id="A0A3B0Y9W5"/>
<feature type="transmembrane region" description="Helical" evidence="7">
    <location>
        <begin position="195"/>
        <end position="212"/>
    </location>
</feature>
<keyword evidence="7" id="KW-1133">Transmembrane helix</keyword>
<dbReference type="Pfam" id="PF12801">
    <property type="entry name" value="Fer4_5"/>
    <property type="match status" value="1"/>
</dbReference>
<dbReference type="PANTHER" id="PTHR30176:SF3">
    <property type="entry name" value="FERREDOXIN-TYPE PROTEIN NAPH"/>
    <property type="match status" value="1"/>
</dbReference>
<keyword evidence="1" id="KW-0813">Transport</keyword>
<dbReference type="InterPro" id="IPR017896">
    <property type="entry name" value="4Fe4S_Fe-S-bd"/>
</dbReference>
<reference evidence="9" key="1">
    <citation type="submission" date="2018-06" db="EMBL/GenBank/DDBJ databases">
        <authorList>
            <person name="Zhirakovskaya E."/>
        </authorList>
    </citation>
    <scope>NUCLEOTIDE SEQUENCE</scope>
</reference>
<accession>A0A3B0Y9W5</accession>
<keyword evidence="2" id="KW-0004">4Fe-4S</keyword>
<evidence type="ECO:0000256" key="1">
    <source>
        <dbReference type="ARBA" id="ARBA00022448"/>
    </source>
</evidence>